<organism evidence="2 3">
    <name type="scientific">Tritrichomonas foetus</name>
    <dbReference type="NCBI Taxonomy" id="1144522"/>
    <lineage>
        <taxon>Eukaryota</taxon>
        <taxon>Metamonada</taxon>
        <taxon>Parabasalia</taxon>
        <taxon>Tritrichomonadida</taxon>
        <taxon>Tritrichomonadidae</taxon>
        <taxon>Tritrichomonas</taxon>
    </lineage>
</organism>
<dbReference type="SMART" id="SM01026">
    <property type="entry name" value="Beach"/>
    <property type="match status" value="1"/>
</dbReference>
<dbReference type="Gene3D" id="1.10.1540.10">
    <property type="entry name" value="BEACH domain"/>
    <property type="match status" value="1"/>
</dbReference>
<dbReference type="SUPFAM" id="SSF81837">
    <property type="entry name" value="BEACH domain"/>
    <property type="match status" value="1"/>
</dbReference>
<feature type="domain" description="BEACH" evidence="1">
    <location>
        <begin position="1978"/>
        <end position="2129"/>
    </location>
</feature>
<dbReference type="InterPro" id="IPR011044">
    <property type="entry name" value="Quino_amine_DH_bsu"/>
</dbReference>
<dbReference type="PANTHER" id="PTHR13743">
    <property type="entry name" value="BEIGE/BEACH-RELATED"/>
    <property type="match status" value="1"/>
</dbReference>
<name>A0A1J4JRS2_9EUKA</name>
<dbReference type="InterPro" id="IPR036372">
    <property type="entry name" value="BEACH_dom_sf"/>
</dbReference>
<dbReference type="Proteomes" id="UP000179807">
    <property type="component" value="Unassembled WGS sequence"/>
</dbReference>
<dbReference type="EMBL" id="MLAK01000911">
    <property type="protein sequence ID" value="OHT01450.1"/>
    <property type="molecule type" value="Genomic_DNA"/>
</dbReference>
<dbReference type="RefSeq" id="XP_068354586.1">
    <property type="nucleotide sequence ID" value="XM_068508091.1"/>
</dbReference>
<evidence type="ECO:0000313" key="3">
    <source>
        <dbReference type="Proteomes" id="UP000179807"/>
    </source>
</evidence>
<keyword evidence="3" id="KW-1185">Reference proteome</keyword>
<gene>
    <name evidence="2" type="ORF">TRFO_31712</name>
</gene>
<dbReference type="GeneID" id="94842795"/>
<dbReference type="InterPro" id="IPR050865">
    <property type="entry name" value="BEACH_Domain"/>
</dbReference>
<evidence type="ECO:0000259" key="1">
    <source>
        <dbReference type="SMART" id="SM01026"/>
    </source>
</evidence>
<dbReference type="InterPro" id="IPR000409">
    <property type="entry name" value="BEACH_dom"/>
</dbReference>
<evidence type="ECO:0000313" key="2">
    <source>
        <dbReference type="EMBL" id="OHT01450.1"/>
    </source>
</evidence>
<accession>A0A1J4JRS2</accession>
<dbReference type="PANTHER" id="PTHR13743:SF161">
    <property type="entry name" value="BEIGE_BEACH DOMAIN CONTAINING PROTEIN"/>
    <property type="match status" value="1"/>
</dbReference>
<protein>
    <recommendedName>
        <fullName evidence="1">BEACH domain-containing protein</fullName>
    </recommendedName>
</protein>
<dbReference type="Pfam" id="PF02138">
    <property type="entry name" value="Beach"/>
    <property type="match status" value="1"/>
</dbReference>
<reference evidence="2" key="1">
    <citation type="submission" date="2016-10" db="EMBL/GenBank/DDBJ databases">
        <authorList>
            <person name="Benchimol M."/>
            <person name="Almeida L.G."/>
            <person name="Vasconcelos A.T."/>
            <person name="Perreira-Neves A."/>
            <person name="Rosa I.A."/>
            <person name="Tasca T."/>
            <person name="Bogo M.R."/>
            <person name="de Souza W."/>
        </authorList>
    </citation>
    <scope>NUCLEOTIDE SEQUENCE [LARGE SCALE GENOMIC DNA]</scope>
    <source>
        <strain evidence="2">K</strain>
    </source>
</reference>
<dbReference type="VEuPathDB" id="TrichDB:TRFO_31712"/>
<proteinExistence type="predicted"/>
<dbReference type="OrthoDB" id="26681at2759"/>
<comment type="caution">
    <text evidence="2">The sequence shown here is derived from an EMBL/GenBank/DDBJ whole genome shotgun (WGS) entry which is preliminary data.</text>
</comment>
<sequence length="2495" mass="285480">MTFLDSEPTEKLLETIRMINDLNHNSGSNKTYESNLANSHIPNITSQIFSNLTAISGNSASFLKCCNYLANYLHFDSLFVEKLLIDKKYSFQNKLALLANSIAWIGSSSEEIKTDDNFCLVVKALFSQISDADNNVNTNHNLNSASANTANTNNINNYIKFWIFMTVDYFTHIINVSISLSTISTIANLASSMTPDSFDFSISILISLLNYSLDASKSDEQEILIRSINNFLIISKNVSIPESTFLEILSLCAPKINELNFDAISLLSTISDIFTNTYIMNIFSSLSTIARDRLIHNHCEKFGTFGDQFFHSTSNLKFLTISNGDENLLNGDFSFDTFHSFPHKLFPLTSDDFDPQTKITDLLSEEQFKLFNIFQSLLHRKSQEIPVSFFLSFSDIIAQSFFTPYFLDLYVFLLSILNTFPEFDLPVQILDIIVNSPVFSPSFCLFTDNDSFIAMNALRNLTFRVIMANWPDKIIDILQFNKEDPYLLTEHIARIFYAVSYESTSYFIADETIVDISNTMRYFINVISLHQSSPNSNSHVNPINSSSKNDNSIPFRAFSTLAIVVLRLMEDFNTANIAFSSNEFTDSFLSLVFCKSIRPTVGKIFRIYLSSSKCLTSTIALNNIAQYVTEFFTHIKEICLSKDSLTNENPLPSEIQSFSSEIDGESSGDLNISRAYNQENEEVYSLQSKINAAIDFFSAFEEALNHNMDVVSHFISTVPAIISFFIAFPSQESMRLVISFLSIFSIKIDDSNLLSFDEIVLLGKQIRETEPDGVTESTCSKLLTLMTGNKSASISNVSFMIKNPAFAHLFLNASYNNLALAIQIFLKLCEFSIFNCIQCQRGKLDIFLIKLMKNFPNKFKFLNIEYEPNLTEDEMKNLVLPLIMKIFENRCCPSSLENFFSLAVPSFNNTNNDTFNNTSNQLNNQTFDFCFPELANTVIDNAIALTTFTPSKPQIQYTFHPQCEKVTQTTSFSSPDFTYAFSLMIDQPASLNNSPYAIIFRLEDDYKMLSLYVNGRSIICEVKMESGISSAPLFSEIPPCKFIFYSLTVKDINDAFKITFTIGKDRTYLFTVKNPHFDLNNLKVSIGGFKESYFICSNNTNSNQQSSFNNSAPSSQPGSLNQSNPFITATSSFEEIPKRHDIDNHIFCFLGNTFLFDKEITPKEYVHLYATGNSDLENKITMTVTNQCGYLQNFISVIQRYQLGSVLLPFFKYADKAPLHFIEKLVDLFNAIKQDQDFEIIPLYLKKCSNSVLTYSLYIRFFTLFTNCTTETIFRHLLFNFDLWTLAQPSQLLRIVKHWATVLLPAYPKLFRQWLSFTSIIINIRIYFYFTFDDSKIINNVSNRDHGEENEKSNEKIEIEQCRVYMNKLLYQHASQQLKRDDVLSLVSHCITCTNIKQKCSFLDLLCDISGYAKTIENMDDISLKLHPLFINTDPTIFVRTMKAVLLLSSPQQIEYIIDYTNKITVTQELFNLVMNYTDELPEVLILACKLAFNLRCEKLLLEKMSSIVINPKNSSRIALVKSWYFWPLMLSSVADKRDEAVVMFIISKILESKFETSTADNIFCFLDLISINLNVPVFNLKVKLLNHLCNFALGKYEIITDIINICGRYLLFTSDVQPHSDALLSMFENSPFSGENSQNNSICCQTNKKLDIFDERRINKTHLIFHINIENEASPAFHSLVAHVIKLYNMLEVPDITLKNYASIFIYLSQKDLFDDTMKWEKGQSFDLSIRPYVQVLNLSFSSFILKVTKSLSSYIQSIQKSADNLLVLHPNIVDISMNDIEAAQYAKTLENIRLENKLLEFESQFMNSSSIWKSKKKNRITCQTHVNDQSYKMKFRNFINHDFQRPCVDCVNSNKNRLKCQEIFKQYPQNSYAFEVKQIKFSSQIHSIFVISHSNIAIYNNYNNYLIPFKKVRYILLRMNSILEIIVNTGKSYVLDFEKSTRLTDALNILKQQVFPQGTIVQRVPADQFVLQFSFTEDWINGKITNYQYILLLNYFGGRSYNIPSLYPIFPQIRNFDQPCRINPQIWLRKLPIYSSNFSDSNHDSSDENDFLLLYSQNEFELIPEFYSNPEVFDGIIPNNFAFVYELRRLLESEKVTLSLHKWIDKTFGVENDQKVQRIFYDRHPPRINGSIKSKNIIRTLRSVQLEMTDILVASISINCNNGMVSIRILTKNGQFIEYFINFHHRYSHGSNSIIENHKTPPKENTPPIISSLNMNDNVGSANAAHIPGFHPEVIKQTQNIQLDINNCFPVPISASGIVLINNIDSEITVLKNGIINKMKMSPFHCDFAYIDHNDMNCSLSNTIFCCSSEGSAFSMRLSDASITGICHVSSESPTCITASKKFDVIAVGVFNGKILLFDIHNCKFKRSLNLAHNDLNVSPRKLLITNSLGFIVAEYRNKLFVFSINGAKISEQEIDFDIQSWHCATTEKGFDFIFLVDVIGRIYMFEAFNLNQIKIICQLESPAITIKYSRSLGGIIAIIQTCKAVFLPFELK</sequence>
<dbReference type="SUPFAM" id="SSF50969">
    <property type="entry name" value="YVTN repeat-like/Quinoprotein amine dehydrogenase"/>
    <property type="match status" value="1"/>
</dbReference>